<dbReference type="NCBIfam" id="TIGR02589">
    <property type="entry name" value="cas_Csd2"/>
    <property type="match status" value="1"/>
</dbReference>
<dbReference type="EMBL" id="CP016808">
    <property type="protein sequence ID" value="ANY65571.1"/>
    <property type="molecule type" value="Genomic_DNA"/>
</dbReference>
<sequence length="288" mass="32295">MSVLDHKIDFAVILSVQNANPNGDPLNGNRPRQTYEGNGEISDVCLKRKIRNRLQDMGEAILVQSDERRDDGYRSIKERVDANADIQEYAKGKKQNNELYAQAACKAWIDVRSFGQVFAFSGTDVSVGIRGPVSIHTAFSVEPISISSMQITKSVNSVTGRDPNKKGSDTMGMKHRVDFGVYVIYGSINTQLAEKTGFTMDDTEKIRQALITLFENDTSSARPDGSMEVHQLYWWKHQSKLGQYSSAKVHRSLQIQLKEGVVEGKSIDDYTWTIQPLEGLEPQRYVGQ</sequence>
<dbReference type="RefSeq" id="WP_099516968.1">
    <property type="nucleotide sequence ID" value="NZ_CP016808.1"/>
</dbReference>
<accession>A0A1B2DCY1</accession>
<proteinExistence type="predicted"/>
<dbReference type="AlphaFoldDB" id="A0A1B2DCY1"/>
<gene>
    <name evidence="1" type="ORF">BBD42_03175</name>
</gene>
<dbReference type="Pfam" id="PF05107">
    <property type="entry name" value="Cas_Cas7"/>
    <property type="match status" value="1"/>
</dbReference>
<dbReference type="GO" id="GO:0043571">
    <property type="term" value="P:maintenance of CRISPR repeat elements"/>
    <property type="evidence" value="ECO:0007669"/>
    <property type="project" value="InterPro"/>
</dbReference>
<reference evidence="1" key="1">
    <citation type="submission" date="2016-08" db="EMBL/GenBank/DDBJ databases">
        <title>Complete Genome Seqeunce of Paenibacillus sp. BIHB 4019 from tea rhizoplane.</title>
        <authorList>
            <person name="Thakur R."/>
            <person name="Swarnkar M.K."/>
            <person name="Gulati A."/>
        </authorList>
    </citation>
    <scope>NUCLEOTIDE SEQUENCE [LARGE SCALE GENOMIC DNA]</scope>
    <source>
        <strain evidence="1">BIHB4019</strain>
    </source>
</reference>
<dbReference type="NCBIfam" id="TIGR01595">
    <property type="entry name" value="cas_CT1132"/>
    <property type="match status" value="1"/>
</dbReference>
<dbReference type="InterPro" id="IPR006482">
    <property type="entry name" value="Cas7_Csh2/Csh2"/>
</dbReference>
<name>A0A1B2DCY1_9BACL</name>
<organism evidence="1">
    <name type="scientific">Paenibacillus sp. BIHB 4019</name>
    <dbReference type="NCBI Taxonomy" id="1870819"/>
    <lineage>
        <taxon>Bacteria</taxon>
        <taxon>Bacillati</taxon>
        <taxon>Bacillota</taxon>
        <taxon>Bacilli</taxon>
        <taxon>Bacillales</taxon>
        <taxon>Paenibacillaceae</taxon>
        <taxon>Paenibacillus</taxon>
    </lineage>
</organism>
<protein>
    <submittedName>
        <fullName evidence="1">Type I-C CRISPR-associated protein Cas7/Csd2</fullName>
    </submittedName>
</protein>
<dbReference type="InterPro" id="IPR013418">
    <property type="entry name" value="CRISPR-assoc_prot_Cas7/Csd2"/>
</dbReference>
<evidence type="ECO:0000313" key="1">
    <source>
        <dbReference type="EMBL" id="ANY65571.1"/>
    </source>
</evidence>